<keyword evidence="3" id="KW-1185">Reference proteome</keyword>
<evidence type="ECO:0000313" key="1">
    <source>
        <dbReference type="EMBL" id="GAP19056.1"/>
    </source>
</evidence>
<dbReference type="EMBL" id="DF967975">
    <property type="protein sequence ID" value="GAP19056.1"/>
    <property type="molecule type" value="Genomic_DNA"/>
</dbReference>
<reference evidence="2 3" key="2">
    <citation type="submission" date="2015-07" db="EMBL/GenBank/DDBJ databases">
        <title>Genome sequence of Levilinea saccharolytica DSM 16555.</title>
        <authorList>
            <person name="Hemp J."/>
            <person name="Ward L.M."/>
            <person name="Pace L.A."/>
            <person name="Fischer W.W."/>
        </authorList>
    </citation>
    <scope>NUCLEOTIDE SEQUENCE [LARGE SCALE GENOMIC DNA]</scope>
    <source>
        <strain evidence="2 3">KIBI-1</strain>
    </source>
</reference>
<evidence type="ECO:0000313" key="3">
    <source>
        <dbReference type="Proteomes" id="UP000050501"/>
    </source>
</evidence>
<accession>A0A0M9U2T7</accession>
<reference evidence="1" key="1">
    <citation type="journal article" date="2015" name="Genome Announc.">
        <title>Draft Genome Sequences of Anaerolinea thermolimosa IMO-1, Bellilinea caldifistulae GOMI-1, Leptolinea tardivitalis YMTK-2, Levilinea saccharolytica KIBI-1, Longilinea arvoryzae KOME-1, Previously Described as Members of the Class Anaerolineae (Chloroflexi).</title>
        <authorList>
            <person name="Matsuura N."/>
            <person name="Tourlousse M.D."/>
            <person name="Ohashi A."/>
            <person name="Hugenholtz P."/>
            <person name="Sekiguchi Y."/>
        </authorList>
    </citation>
    <scope>NUCLEOTIDE SEQUENCE</scope>
    <source>
        <strain evidence="1">KIBI-1</strain>
    </source>
</reference>
<name>A0A0M9U2T7_9CHLR</name>
<dbReference type="Proteomes" id="UP000050501">
    <property type="component" value="Unassembled WGS sequence"/>
</dbReference>
<organism evidence="1">
    <name type="scientific">Levilinea saccharolytica</name>
    <dbReference type="NCBI Taxonomy" id="229921"/>
    <lineage>
        <taxon>Bacteria</taxon>
        <taxon>Bacillati</taxon>
        <taxon>Chloroflexota</taxon>
        <taxon>Anaerolineae</taxon>
        <taxon>Anaerolineales</taxon>
        <taxon>Anaerolineaceae</taxon>
        <taxon>Levilinea</taxon>
    </lineage>
</organism>
<dbReference type="OrthoDB" id="4828421at2"/>
<dbReference type="AlphaFoldDB" id="A0A0M9U2T7"/>
<dbReference type="STRING" id="229921.ADN01_16640"/>
<gene>
    <name evidence="2" type="ORF">ADN01_16640</name>
    <name evidence="1" type="ORF">LSAC_02954</name>
</gene>
<proteinExistence type="predicted"/>
<sequence length="74" mass="8593">MTPEHQPHNYHICIAGHLDDRWLRWFEGFQVTCSPLGHTEISGRMDQAALHGIFNRIRDLSLEILSVQREPNEA</sequence>
<dbReference type="EMBL" id="LGCM01000064">
    <property type="protein sequence ID" value="KPL76180.1"/>
    <property type="molecule type" value="Genomic_DNA"/>
</dbReference>
<dbReference type="RefSeq" id="WP_062419365.1">
    <property type="nucleotide sequence ID" value="NZ_BBXZ01000157.1"/>
</dbReference>
<evidence type="ECO:0000313" key="2">
    <source>
        <dbReference type="EMBL" id="KPL76180.1"/>
    </source>
</evidence>
<protein>
    <submittedName>
        <fullName evidence="1">Uncharacterized protein</fullName>
    </submittedName>
</protein>